<gene>
    <name evidence="3" type="ORF">C0V82_00300</name>
</gene>
<evidence type="ECO:0000256" key="1">
    <source>
        <dbReference type="ARBA" id="ARBA00022603"/>
    </source>
</evidence>
<name>A0A2K9N8J8_9PROT</name>
<dbReference type="InterPro" id="IPR007848">
    <property type="entry name" value="Small_mtfrase_dom"/>
</dbReference>
<dbReference type="Proteomes" id="UP000234752">
    <property type="component" value="Chromosome eg_1"/>
</dbReference>
<proteinExistence type="predicted"/>
<dbReference type="GO" id="GO:0008168">
    <property type="term" value="F:methyltransferase activity"/>
    <property type="evidence" value="ECO:0007669"/>
    <property type="project" value="UniProtKB-KW"/>
</dbReference>
<dbReference type="InterPro" id="IPR029063">
    <property type="entry name" value="SAM-dependent_MTases_sf"/>
</dbReference>
<dbReference type="AlphaFoldDB" id="A0A2K9N8J8"/>
<organism evidence="3 4">
    <name type="scientific">Niveispirillum cyanobacteriorum</name>
    <dbReference type="NCBI Taxonomy" id="1612173"/>
    <lineage>
        <taxon>Bacteria</taxon>
        <taxon>Pseudomonadati</taxon>
        <taxon>Pseudomonadota</taxon>
        <taxon>Alphaproteobacteria</taxon>
        <taxon>Rhodospirillales</taxon>
        <taxon>Azospirillaceae</taxon>
        <taxon>Niveispirillum</taxon>
    </lineage>
</organism>
<dbReference type="RefSeq" id="WP_102110628.1">
    <property type="nucleotide sequence ID" value="NZ_BMGN01000005.1"/>
</dbReference>
<accession>A0A2K9N8J8</accession>
<keyword evidence="1" id="KW-0808">Transferase</keyword>
<dbReference type="SUPFAM" id="SSF53335">
    <property type="entry name" value="S-adenosyl-L-methionine-dependent methyltransferases"/>
    <property type="match status" value="1"/>
</dbReference>
<evidence type="ECO:0000313" key="3">
    <source>
        <dbReference type="EMBL" id="AUN28866.1"/>
    </source>
</evidence>
<evidence type="ECO:0000313" key="4">
    <source>
        <dbReference type="Proteomes" id="UP000234752"/>
    </source>
</evidence>
<reference evidence="3 4" key="1">
    <citation type="submission" date="2017-12" db="EMBL/GenBank/DDBJ databases">
        <title>Genomes of bacteria within cyanobacterial aggregates.</title>
        <authorList>
            <person name="Cai H."/>
        </authorList>
    </citation>
    <scope>NUCLEOTIDE SEQUENCE [LARGE SCALE GENOMIC DNA]</scope>
    <source>
        <strain evidence="3 4">TH16</strain>
    </source>
</reference>
<dbReference type="EMBL" id="CP025611">
    <property type="protein sequence ID" value="AUN28866.1"/>
    <property type="molecule type" value="Genomic_DNA"/>
</dbReference>
<keyword evidence="1" id="KW-0489">Methyltransferase</keyword>
<evidence type="ECO:0000256" key="2">
    <source>
        <dbReference type="ARBA" id="ARBA00022691"/>
    </source>
</evidence>
<keyword evidence="2" id="KW-0949">S-adenosyl-L-methionine</keyword>
<sequence length="262" mass="28989">MSIHQRAFTAISAIMAKRGATEGAMSDVFEFLLHYRCLLINNTIIKQGGGRVHGGPFAGMILHDPVNRMQAPQLLGCYEGELHEIVQAIPDAGYQHLINIGCGEGYYAIGIKRMAPQIEVWAHDIDPEAQRKCREAAALNGVDIHVGGIFDPQSFAQHAGYRTLVWCDVEGAEEMLLDPARYPALAGMDILVELHSTDAGHTRDSVPARFGDTHDIEILQPRGYAFDMPDWLRDGSQLNQLLARLEWRGSATPWAMMRARGT</sequence>
<dbReference type="Gene3D" id="3.40.50.150">
    <property type="entry name" value="Vaccinia Virus protein VP39"/>
    <property type="match status" value="1"/>
</dbReference>
<dbReference type="Pfam" id="PF05175">
    <property type="entry name" value="MTS"/>
    <property type="match status" value="1"/>
</dbReference>
<keyword evidence="4" id="KW-1185">Reference proteome</keyword>
<dbReference type="GO" id="GO:0032259">
    <property type="term" value="P:methylation"/>
    <property type="evidence" value="ECO:0007669"/>
    <property type="project" value="UniProtKB-KW"/>
</dbReference>
<dbReference type="OrthoDB" id="7343073at2"/>
<dbReference type="CDD" id="cd02440">
    <property type="entry name" value="AdoMet_MTases"/>
    <property type="match status" value="1"/>
</dbReference>
<protein>
    <submittedName>
        <fullName evidence="3">Uncharacterized protein</fullName>
    </submittedName>
</protein>
<dbReference type="KEGG" id="ncb:C0V82_00300"/>